<feature type="region of interest" description="Disordered" evidence="3">
    <location>
        <begin position="491"/>
        <end position="530"/>
    </location>
</feature>
<evidence type="ECO:0000256" key="1">
    <source>
        <dbReference type="ARBA" id="ARBA00008535"/>
    </source>
</evidence>
<gene>
    <name evidence="5" type="ORF">GRG538_LOCUS18404</name>
</gene>
<organism evidence="5 6">
    <name type="scientific">Rotaria socialis</name>
    <dbReference type="NCBI Taxonomy" id="392032"/>
    <lineage>
        <taxon>Eukaryota</taxon>
        <taxon>Metazoa</taxon>
        <taxon>Spiralia</taxon>
        <taxon>Gnathifera</taxon>
        <taxon>Rotifera</taxon>
        <taxon>Eurotatoria</taxon>
        <taxon>Bdelloidea</taxon>
        <taxon>Philodinida</taxon>
        <taxon>Philodinidae</taxon>
        <taxon>Rotaria</taxon>
    </lineage>
</organism>
<dbReference type="PANTHER" id="PTHR32046:SF11">
    <property type="entry name" value="IMMUNE-ASSOCIATED NUCLEOTIDE-BINDING PROTEIN 10-LIKE"/>
    <property type="match status" value="1"/>
</dbReference>
<evidence type="ECO:0000256" key="2">
    <source>
        <dbReference type="ARBA" id="ARBA00022741"/>
    </source>
</evidence>
<name>A0A818HV44_9BILA</name>
<dbReference type="InterPro" id="IPR027417">
    <property type="entry name" value="P-loop_NTPase"/>
</dbReference>
<evidence type="ECO:0000256" key="3">
    <source>
        <dbReference type="SAM" id="MobiDB-lite"/>
    </source>
</evidence>
<sequence>MPLRKYFDAFLNAAVGNVPEANEPALINLKRIAIDQSGSIGSFYNACEDNITGRLNATVKPEIRKSLQQIVCKLTKGRVAECQNLLKFADIDHQLRLSICLELIRVTGIASVINNPPLIDDHTRLFYIYQESSIEFYENDLHKLKKSVKLSTCETFATHIITEIVLGIHLLLILQLPLGYENPIDMFLQKWKENLINSKPMVKIDAQLKTLLDKVLSTTVYSNIDALTKMKNLPDIYEKLIKLQTNDNEHKKLKYVLCPIRWLFDRHGVNLPDFISCQPEEVENLEHYLMQQKSELKLLNFRINHDINHDLSELLQGSCQSVFKTITEELSKLQALHMNDIERLKTVVLKIRKGIIPLSSLEKQVSLDPPIDIQQLIKNITTRAKELEFRVKRIKQMRENGFEYCDVENLGITDQLKENRIRDMLLGNDSHKVILFSNDELMKSDELTFTELYSEMIEKRKKNPGICLVYADFTSSTYKLEKTLIVLSDDLKEKQNQSQSPSTVNNIRERSPSPPQPSLQQTSSQSLDQTLPISSSSNEFINILLLGESGVGKSTFINAFANYLHFESLDEAEKGKPIVIIPVSFEIALNDNFDEKTIKFGEFDSNENHNNAGQSVTQQCKSYAFNISNERKLRIIDTPGFGDTRGDNQDNLNMGEIFAFLHNINYLNGICLLFKPEVVKLNPYLQSCCSQLFQYFGENILDHFIFCFTNARSTFFAPGNTRPLLEEFFSSFHEKKIPLKKTNTFCFDSESFRYLVAMQDSFEFYSTEREEIEQSWLRSVTESKRFSNFLCKQSSYRKNIEWQSMEDARFQINFMIRPIVETMRNVLRNIILFDLHASIKLSAKPAIPSSTICYKCSRQPGKYDRFWILPDHLHNPPKMCPSNDQKPTEYRLEYEAVGHQVEESIDELNEYLILLCKTSAKLAQFLMKTSQMQHDDSIVSEIDRMIDEENVISQGETPRDLNKKLMEKLKQLKTNYQKQKNQTERNQSISDLAEIYNLLNLLKGIPMVNIQLDAIKNYQQTLLESNQRHISTTKIK</sequence>
<proteinExistence type="inferred from homology"/>
<dbReference type="Proteomes" id="UP000663872">
    <property type="component" value="Unassembled WGS sequence"/>
</dbReference>
<dbReference type="AlphaFoldDB" id="A0A818HV44"/>
<protein>
    <recommendedName>
        <fullName evidence="4">AIG1-type G domain-containing protein</fullName>
    </recommendedName>
</protein>
<dbReference type="Gene3D" id="3.40.50.300">
    <property type="entry name" value="P-loop containing nucleotide triphosphate hydrolases"/>
    <property type="match status" value="1"/>
</dbReference>
<dbReference type="InterPro" id="IPR006703">
    <property type="entry name" value="G_AIG1"/>
</dbReference>
<comment type="similarity">
    <text evidence="1">Belongs to the TRAFAC class TrmE-Era-EngA-EngB-Septin-like GTPase superfamily. AIG1/Toc34/Toc159-like paraseptin GTPase family. IAN subfamily.</text>
</comment>
<dbReference type="PROSITE" id="PS00675">
    <property type="entry name" value="SIGMA54_INTERACT_1"/>
    <property type="match status" value="1"/>
</dbReference>
<evidence type="ECO:0000313" key="6">
    <source>
        <dbReference type="Proteomes" id="UP000663872"/>
    </source>
</evidence>
<dbReference type="PANTHER" id="PTHR32046">
    <property type="entry name" value="G DOMAIN-CONTAINING PROTEIN"/>
    <property type="match status" value="1"/>
</dbReference>
<keyword evidence="2" id="KW-0547">Nucleotide-binding</keyword>
<dbReference type="Pfam" id="PF04548">
    <property type="entry name" value="AIG1"/>
    <property type="match status" value="1"/>
</dbReference>
<evidence type="ECO:0000259" key="4">
    <source>
        <dbReference type="Pfam" id="PF04548"/>
    </source>
</evidence>
<dbReference type="SUPFAM" id="SSF52540">
    <property type="entry name" value="P-loop containing nucleoside triphosphate hydrolases"/>
    <property type="match status" value="1"/>
</dbReference>
<feature type="compositionally biased region" description="Polar residues" evidence="3">
    <location>
        <begin position="496"/>
        <end position="506"/>
    </location>
</feature>
<evidence type="ECO:0000313" key="5">
    <source>
        <dbReference type="EMBL" id="CAF3514812.1"/>
    </source>
</evidence>
<reference evidence="5" key="1">
    <citation type="submission" date="2021-02" db="EMBL/GenBank/DDBJ databases">
        <authorList>
            <person name="Nowell W R."/>
        </authorList>
    </citation>
    <scope>NUCLEOTIDE SEQUENCE</scope>
</reference>
<feature type="compositionally biased region" description="Low complexity" evidence="3">
    <location>
        <begin position="518"/>
        <end position="530"/>
    </location>
</feature>
<dbReference type="EMBL" id="CAJNYT010002983">
    <property type="protein sequence ID" value="CAF3514812.1"/>
    <property type="molecule type" value="Genomic_DNA"/>
</dbReference>
<comment type="caution">
    <text evidence="5">The sequence shown here is derived from an EMBL/GenBank/DDBJ whole genome shotgun (WGS) entry which is preliminary data.</text>
</comment>
<dbReference type="GO" id="GO:0005525">
    <property type="term" value="F:GTP binding"/>
    <property type="evidence" value="ECO:0007669"/>
    <property type="project" value="InterPro"/>
</dbReference>
<accession>A0A818HV44</accession>
<dbReference type="InterPro" id="IPR025662">
    <property type="entry name" value="Sigma_54_int_dom_ATP-bd_1"/>
</dbReference>
<feature type="domain" description="AIG1-type G" evidence="4">
    <location>
        <begin position="612"/>
        <end position="713"/>
    </location>
</feature>